<dbReference type="Proteomes" id="UP001327027">
    <property type="component" value="Unassembled WGS sequence"/>
</dbReference>
<gene>
    <name evidence="2" type="ORF">U6A24_13730</name>
</gene>
<evidence type="ECO:0000313" key="3">
    <source>
        <dbReference type="Proteomes" id="UP001327027"/>
    </source>
</evidence>
<dbReference type="RefSeq" id="WP_324180562.1">
    <property type="nucleotide sequence ID" value="NZ_BAABAW010000006.1"/>
</dbReference>
<comment type="caution">
    <text evidence="2">The sequence shown here is derived from an EMBL/GenBank/DDBJ whole genome shotgun (WGS) entry which is preliminary data.</text>
</comment>
<keyword evidence="3" id="KW-1185">Reference proteome</keyword>
<sequence length="215" mass="24276">MRIKLFLCFIAIIPIWVNAQIESTTSLRIDSESDLNTNDYSLSGELSTSESKSNFGLYEVPEHLEDYARNKKPFSMENDNGFLKPTADGTPKWFKTEKEIKDEYLVDQFLGNFKSGAKFVMLLYRDHGSIDGDLVRIFLNNDVIRGNAYLSGSFKSIKINLVKGFNTIDIQALNEGEASPNTAEFQLYDDQGNLITSNEWNLATGVRASFTVIKE</sequence>
<feature type="chain" id="PRO_5045057711" description="Secreted protein" evidence="1">
    <location>
        <begin position="20"/>
        <end position="215"/>
    </location>
</feature>
<evidence type="ECO:0008006" key="4">
    <source>
        <dbReference type="Google" id="ProtNLM"/>
    </source>
</evidence>
<dbReference type="EMBL" id="JAYKLX010000006">
    <property type="protein sequence ID" value="MEB3346533.1"/>
    <property type="molecule type" value="Genomic_DNA"/>
</dbReference>
<keyword evidence="1" id="KW-0732">Signal</keyword>
<evidence type="ECO:0000256" key="1">
    <source>
        <dbReference type="SAM" id="SignalP"/>
    </source>
</evidence>
<feature type="signal peptide" evidence="1">
    <location>
        <begin position="1"/>
        <end position="19"/>
    </location>
</feature>
<organism evidence="2 3">
    <name type="scientific">Aquimarina gracilis</name>
    <dbReference type="NCBI Taxonomy" id="874422"/>
    <lineage>
        <taxon>Bacteria</taxon>
        <taxon>Pseudomonadati</taxon>
        <taxon>Bacteroidota</taxon>
        <taxon>Flavobacteriia</taxon>
        <taxon>Flavobacteriales</taxon>
        <taxon>Flavobacteriaceae</taxon>
        <taxon>Aquimarina</taxon>
    </lineage>
</organism>
<proteinExistence type="predicted"/>
<protein>
    <recommendedName>
        <fullName evidence="4">Secreted protein</fullName>
    </recommendedName>
</protein>
<reference evidence="2 3" key="1">
    <citation type="journal article" date="2013" name="Int. J. Syst. Evol. Microbiol.">
        <title>Aquimarina gracilis sp. nov., isolated from the gut microflora of a mussel, Mytilus coruscus, and emended description of Aquimarina spongiae.</title>
        <authorList>
            <person name="Park S.C."/>
            <person name="Choe H.N."/>
            <person name="Baik K.S."/>
            <person name="Seong C.N."/>
        </authorList>
    </citation>
    <scope>NUCLEOTIDE SEQUENCE [LARGE SCALE GENOMIC DNA]</scope>
    <source>
        <strain evidence="2 3">PSC32</strain>
    </source>
</reference>
<accession>A0ABU5ZXF0</accession>
<name>A0ABU5ZXF0_9FLAO</name>
<evidence type="ECO:0000313" key="2">
    <source>
        <dbReference type="EMBL" id="MEB3346533.1"/>
    </source>
</evidence>